<evidence type="ECO:0000256" key="3">
    <source>
        <dbReference type="ARBA" id="ARBA00022989"/>
    </source>
</evidence>
<dbReference type="NCBIfam" id="NF008978">
    <property type="entry name" value="PRK12324.1-4"/>
    <property type="match status" value="1"/>
</dbReference>
<feature type="transmembrane region" description="Helical" evidence="5">
    <location>
        <begin position="155"/>
        <end position="172"/>
    </location>
</feature>
<accession>A0A1F4UF59</accession>
<feature type="transmembrane region" description="Helical" evidence="5">
    <location>
        <begin position="39"/>
        <end position="59"/>
    </location>
</feature>
<dbReference type="GO" id="GO:0009247">
    <property type="term" value="P:glycolipid biosynthetic process"/>
    <property type="evidence" value="ECO:0007669"/>
    <property type="project" value="TreeGrafter"/>
</dbReference>
<dbReference type="EMBL" id="MEUM01000015">
    <property type="protein sequence ID" value="OGC43566.1"/>
    <property type="molecule type" value="Genomic_DNA"/>
</dbReference>
<dbReference type="Pfam" id="PF01040">
    <property type="entry name" value="UbiA"/>
    <property type="match status" value="1"/>
</dbReference>
<evidence type="ECO:0000256" key="2">
    <source>
        <dbReference type="ARBA" id="ARBA00022692"/>
    </source>
</evidence>
<dbReference type="Proteomes" id="UP000177025">
    <property type="component" value="Unassembled WGS sequence"/>
</dbReference>
<feature type="transmembrane region" description="Helical" evidence="5">
    <location>
        <begin position="12"/>
        <end position="33"/>
    </location>
</feature>
<comment type="subcellular location">
    <subcellularLocation>
        <location evidence="1">Membrane</location>
        <topology evidence="1">Multi-pass membrane protein</topology>
    </subcellularLocation>
</comment>
<dbReference type="PANTHER" id="PTHR11048:SF5">
    <property type="entry name" value="DECAPRENYL-PHOSPHATE PHOSPHORIBOSYLTRANSFERASE"/>
    <property type="match status" value="1"/>
</dbReference>
<evidence type="ECO:0000256" key="4">
    <source>
        <dbReference type="ARBA" id="ARBA00023136"/>
    </source>
</evidence>
<dbReference type="GO" id="GO:0005886">
    <property type="term" value="C:plasma membrane"/>
    <property type="evidence" value="ECO:0007669"/>
    <property type="project" value="TreeGrafter"/>
</dbReference>
<evidence type="ECO:0008006" key="8">
    <source>
        <dbReference type="Google" id="ProtNLM"/>
    </source>
</evidence>
<comment type="caution">
    <text evidence="6">The sequence shown here is derived from an EMBL/GenBank/DDBJ whole genome shotgun (WGS) entry which is preliminary data.</text>
</comment>
<evidence type="ECO:0000313" key="7">
    <source>
        <dbReference type="Proteomes" id="UP000177025"/>
    </source>
</evidence>
<feature type="transmembrane region" description="Helical" evidence="5">
    <location>
        <begin position="105"/>
        <end position="122"/>
    </location>
</feature>
<feature type="transmembrane region" description="Helical" evidence="5">
    <location>
        <begin position="80"/>
        <end position="99"/>
    </location>
</feature>
<feature type="transmembrane region" description="Helical" evidence="5">
    <location>
        <begin position="234"/>
        <end position="253"/>
    </location>
</feature>
<gene>
    <name evidence="6" type="ORF">A2Y85_05480</name>
</gene>
<dbReference type="AlphaFoldDB" id="A0A1F4UF59"/>
<keyword evidence="3 5" id="KW-1133">Transmembrane helix</keyword>
<dbReference type="GO" id="GO:0016765">
    <property type="term" value="F:transferase activity, transferring alkyl or aryl (other than methyl) groups"/>
    <property type="evidence" value="ECO:0007669"/>
    <property type="project" value="InterPro"/>
</dbReference>
<dbReference type="InterPro" id="IPR044878">
    <property type="entry name" value="UbiA_sf"/>
</dbReference>
<dbReference type="CDD" id="cd13963">
    <property type="entry name" value="PT_UbiA_2"/>
    <property type="match status" value="1"/>
</dbReference>
<protein>
    <recommendedName>
        <fullName evidence="8">Phosphoribose diphosphate--decaprenyl-phosphate phosphoribosyltransferase</fullName>
    </recommendedName>
</protein>
<evidence type="ECO:0000313" key="6">
    <source>
        <dbReference type="EMBL" id="OGC43566.1"/>
    </source>
</evidence>
<organism evidence="6 7">
    <name type="scientific">candidate division WOR-3 bacterium RBG_13_43_14</name>
    <dbReference type="NCBI Taxonomy" id="1802590"/>
    <lineage>
        <taxon>Bacteria</taxon>
        <taxon>Bacteria division WOR-3</taxon>
    </lineage>
</organism>
<proteinExistence type="predicted"/>
<dbReference type="InterPro" id="IPR000537">
    <property type="entry name" value="UbiA_prenyltransferase"/>
</dbReference>
<feature type="transmembrane region" description="Helical" evidence="5">
    <location>
        <begin position="129"/>
        <end position="149"/>
    </location>
</feature>
<dbReference type="NCBIfam" id="NF008977">
    <property type="entry name" value="PRK12324.1-2"/>
    <property type="match status" value="1"/>
</dbReference>
<sequence length="290" mass="32627">MKNIIILIRPQQWIKNVFIFAGLIFSLQFVHWHSIVKSLLAFIAFVFLSGTAYILNDLIDCREDQLHPAKSKRPIAAGKVTKNTAIFIAVFLTVVSAFIAVLINWSFLIVGAVYLILIIIYSSAVKKVVILDIIFVAFGYVLRAIAGAVAINVNISSWLLLCTMLLALLLVISKRRAEIHFLGEVATKHRPILAQYSVRLLDQMNTIVASACVIAYCLYTLAYETVTKFATRDLIFTVPFVIFGIFRYLYLVGQGGGDMPERLLLYDRPLLICVLLWAGSCLYILLRNYL</sequence>
<dbReference type="Gene3D" id="1.10.357.140">
    <property type="entry name" value="UbiA prenyltransferase"/>
    <property type="match status" value="1"/>
</dbReference>
<feature type="transmembrane region" description="Helical" evidence="5">
    <location>
        <begin position="204"/>
        <end position="222"/>
    </location>
</feature>
<dbReference type="PANTHER" id="PTHR11048">
    <property type="entry name" value="PRENYLTRANSFERASES"/>
    <property type="match status" value="1"/>
</dbReference>
<reference evidence="6 7" key="1">
    <citation type="journal article" date="2016" name="Nat. Commun.">
        <title>Thousands of microbial genomes shed light on interconnected biogeochemical processes in an aquifer system.</title>
        <authorList>
            <person name="Anantharaman K."/>
            <person name="Brown C.T."/>
            <person name="Hug L.A."/>
            <person name="Sharon I."/>
            <person name="Castelle C.J."/>
            <person name="Probst A.J."/>
            <person name="Thomas B.C."/>
            <person name="Singh A."/>
            <person name="Wilkins M.J."/>
            <person name="Karaoz U."/>
            <person name="Brodie E.L."/>
            <person name="Williams K.H."/>
            <person name="Hubbard S.S."/>
            <person name="Banfield J.F."/>
        </authorList>
    </citation>
    <scope>NUCLEOTIDE SEQUENCE [LARGE SCALE GENOMIC DNA]</scope>
</reference>
<name>A0A1F4UF59_UNCW3</name>
<evidence type="ECO:0000256" key="1">
    <source>
        <dbReference type="ARBA" id="ARBA00004141"/>
    </source>
</evidence>
<keyword evidence="2 5" id="KW-0812">Transmembrane</keyword>
<dbReference type="InterPro" id="IPR039653">
    <property type="entry name" value="Prenyltransferase"/>
</dbReference>
<keyword evidence="4 5" id="KW-0472">Membrane</keyword>
<evidence type="ECO:0000256" key="5">
    <source>
        <dbReference type="SAM" id="Phobius"/>
    </source>
</evidence>
<feature type="transmembrane region" description="Helical" evidence="5">
    <location>
        <begin position="265"/>
        <end position="286"/>
    </location>
</feature>